<feature type="region of interest" description="Disordered" evidence="1">
    <location>
        <begin position="231"/>
        <end position="350"/>
    </location>
</feature>
<accession>A0A7E5X3D6</accession>
<dbReference type="OrthoDB" id="7411817at2759"/>
<dbReference type="KEGG" id="tnl:113508813"/>
<evidence type="ECO:0000313" key="3">
    <source>
        <dbReference type="RefSeq" id="XP_026747740.1"/>
    </source>
</evidence>
<protein>
    <submittedName>
        <fullName evidence="3">Uncharacterized protein LOC113508813 isoform X1</fullName>
    </submittedName>
</protein>
<dbReference type="RefSeq" id="XP_026747740.1">
    <property type="nucleotide sequence ID" value="XM_026891939.1"/>
</dbReference>
<keyword evidence="2" id="KW-1185">Reference proteome</keyword>
<dbReference type="InParanoid" id="A0A7E5X3D6"/>
<feature type="compositionally biased region" description="Polar residues" evidence="1">
    <location>
        <begin position="336"/>
        <end position="350"/>
    </location>
</feature>
<organism evidence="2 3">
    <name type="scientific">Trichoplusia ni</name>
    <name type="common">Cabbage looper</name>
    <dbReference type="NCBI Taxonomy" id="7111"/>
    <lineage>
        <taxon>Eukaryota</taxon>
        <taxon>Metazoa</taxon>
        <taxon>Ecdysozoa</taxon>
        <taxon>Arthropoda</taxon>
        <taxon>Hexapoda</taxon>
        <taxon>Insecta</taxon>
        <taxon>Pterygota</taxon>
        <taxon>Neoptera</taxon>
        <taxon>Endopterygota</taxon>
        <taxon>Lepidoptera</taxon>
        <taxon>Glossata</taxon>
        <taxon>Ditrysia</taxon>
        <taxon>Noctuoidea</taxon>
        <taxon>Noctuidae</taxon>
        <taxon>Plusiinae</taxon>
        <taxon>Trichoplusia</taxon>
    </lineage>
</organism>
<dbReference type="Proteomes" id="UP000322000">
    <property type="component" value="Chromosome 3"/>
</dbReference>
<feature type="compositionally biased region" description="Polar residues" evidence="1">
    <location>
        <begin position="289"/>
        <end position="320"/>
    </location>
</feature>
<reference evidence="3" key="1">
    <citation type="submission" date="2025-08" db="UniProtKB">
        <authorList>
            <consortium name="RefSeq"/>
        </authorList>
    </citation>
    <scope>IDENTIFICATION</scope>
</reference>
<feature type="compositionally biased region" description="Polar residues" evidence="1">
    <location>
        <begin position="231"/>
        <end position="266"/>
    </location>
</feature>
<name>A0A7E5X3D6_TRINI</name>
<evidence type="ECO:0000256" key="1">
    <source>
        <dbReference type="SAM" id="MobiDB-lite"/>
    </source>
</evidence>
<feature type="compositionally biased region" description="Low complexity" evidence="1">
    <location>
        <begin position="272"/>
        <end position="283"/>
    </location>
</feature>
<sequence>MEGSVDVDAEVMYCWRLVMERSPRSAAVLPGTRASMRQHHALRSFVISLAIAIAITKSPASGFTIGRSHNILSQSPDLDTGESTQLEVRYDLKSAQDSDQNVTAKVKGSDTAVIAINDPKNKDTKIDNDGKIPKVLTIANQIADEELLPSELKKTNLSADTTTTTSTAGTNNSHITTTSSTSQTATKSPEKNEERLTTLQNIVPTGTFNRKESLGNTLNTIQQGNVTSTSADILSKGNSNTTDLSSKDNISTEASLPEQTTNNLLENATVKPTDISTTPSSSTEHIDVTSLTPGNNSHLHNDSTTKQNISNFINIDQNISETKKDEENKTLKSDESTVSTTSRAPETDVTSISQEFTTEWYVTTDDYNTDTASADYVPPALPHWKKYTTIDRKRISTESALTNAPENDMTKAETAQTRISLDKVFIMTPIPSLEKLKNDLINAQESTTVMTTMMMTTQQVEEPNATDVSVTLAPVSGTQAVTQMMAADVEPVTTKQELVSKRAGYIHNVEVSAPKADEITTSELPPKATVNDTEMFGTMYETEPGETDTPENKNITGLESQSQLAEDAIKEELLREETLNDEENAKRYRDERLIVTNVKSLKEWKTTDNVTTGQDAVTEDMLSVQPISPGKKKLAGLYAVSPNYKPLKKLDVQPPKQFVRDPDDNSWRNESISSLGIVFKPKNASKSFTEVLKNKTETEWANMTEKDNKDGVPDLRVRLEKIAEVRKSKKKRVNKFGDTVYSDYEETSGENISTSKVEDVTVPMSPETILSSTTPSPSKPTSEFDLTVNAISKENMNIFKNDLTTPLTTNKPKKFYNLAEYYDTTDEYDADYVNLSKIDLKKFTQPFKATHVSVTQPPELLRTKPMREYQPERKATVQYFPPTQKVTQKVNVNDYDHDFNRKVNLYTFKEPPQNVLSVTYATASPLHTEKNEQLNKLTVKPAFTPMYRPDSLDKNLYLTNPPRVTEPPNGFVVNDGNFNRASYVIKHYRDFINEAAKESDDDRSSEFLPYTRSPLQGVTMNDLAKLTTLKDPNQGDDDYDYETKFRKDILNRFVDNFNQNSERFKVDFPILYNNSVVHRSPAEGKVASSSAFMKRLYDVSNPRPSNILAPAKPCDPHCDNLTVELSPAYELHYYVPEQEEKEEMEPRPITMPQRYRL</sequence>
<feature type="compositionally biased region" description="Low complexity" evidence="1">
    <location>
        <begin position="155"/>
        <end position="187"/>
    </location>
</feature>
<dbReference type="GeneID" id="113508813"/>
<proteinExistence type="predicted"/>
<dbReference type="AlphaFoldDB" id="A0A7E5X3D6"/>
<evidence type="ECO:0000313" key="2">
    <source>
        <dbReference type="Proteomes" id="UP000322000"/>
    </source>
</evidence>
<gene>
    <name evidence="3" type="primary">LOC113508813</name>
</gene>
<feature type="compositionally biased region" description="Basic and acidic residues" evidence="1">
    <location>
        <begin position="321"/>
        <end position="335"/>
    </location>
</feature>
<feature type="region of interest" description="Disordered" evidence="1">
    <location>
        <begin position="154"/>
        <end position="198"/>
    </location>
</feature>